<proteinExistence type="predicted"/>
<evidence type="ECO:0000256" key="1">
    <source>
        <dbReference type="SAM" id="MobiDB-lite"/>
    </source>
</evidence>
<dbReference type="RefSeq" id="WP_058493260.1">
    <property type="nucleotide sequence ID" value="NZ_CBCRUR010000011.1"/>
</dbReference>
<dbReference type="InterPro" id="IPR036770">
    <property type="entry name" value="Ankyrin_rpt-contain_sf"/>
</dbReference>
<dbReference type="STRING" id="45076.Lwor_1476"/>
<feature type="compositionally biased region" description="Low complexity" evidence="1">
    <location>
        <begin position="13"/>
        <end position="23"/>
    </location>
</feature>
<dbReference type="EMBL" id="LNZC01000012">
    <property type="protein sequence ID" value="KTD79962.1"/>
    <property type="molecule type" value="Genomic_DNA"/>
</dbReference>
<dbReference type="PATRIC" id="fig|45076.6.peg.1603"/>
<keyword evidence="3" id="KW-1185">Reference proteome</keyword>
<evidence type="ECO:0000313" key="3">
    <source>
        <dbReference type="Proteomes" id="UP000054662"/>
    </source>
</evidence>
<evidence type="ECO:0000313" key="2">
    <source>
        <dbReference type="EMBL" id="KTD79962.1"/>
    </source>
</evidence>
<feature type="compositionally biased region" description="Basic and acidic residues" evidence="1">
    <location>
        <begin position="1"/>
        <end position="12"/>
    </location>
</feature>
<reference evidence="2 3" key="1">
    <citation type="submission" date="2015-11" db="EMBL/GenBank/DDBJ databases">
        <title>Genomic analysis of 38 Legionella species identifies large and diverse effector repertoires.</title>
        <authorList>
            <person name="Burstein D."/>
            <person name="Amaro F."/>
            <person name="Zusman T."/>
            <person name="Lifshitz Z."/>
            <person name="Cohen O."/>
            <person name="Gilbert J.A."/>
            <person name="Pupko T."/>
            <person name="Shuman H.A."/>
            <person name="Segal G."/>
        </authorList>
    </citation>
    <scope>NUCLEOTIDE SEQUENCE [LARGE SCALE GENOMIC DNA]</scope>
    <source>
        <strain evidence="2 3">ATCC 49508</strain>
    </source>
</reference>
<accession>A0A0W1AF55</accession>
<protein>
    <submittedName>
        <fullName evidence="2">Ankyrin repeats (3 copies)</fullName>
    </submittedName>
</protein>
<sequence>MRSKQNLRDHATSHSVSASTSDTTNNALSSYNMTADITNPFAQGIELERAIHTKDVIRAMELFNQGTHVTKRAAIEAARLIVFFPILHHYLDLQEDGSMHPDFFYAVYKNAPQIPSEYSETCLKLYRSLIQKSNPAGASQLFAEIGGITNCIDIPVLTIFREFKWDLSLFSVSYSVKSIEVIDFVWADLSVSERAKAFERAVELKHLSWVEEKLLQGFPIPSGALSAALRNNHSAMFDLLMQYKAPFDQFTIAAAVMTNDIPLVTRLLDLGAPLTGYALNIALVCNNETMMNFLIQMGARPNSDVIRTAFYKNLYDLGINLLELYGLDKTVDYLLDINPDTISDEHLDRLFAIISKCDHYSALRLVMLEPESRALHYLNRFVNEKQVTIPDQVFSYAAEQNKRSIIDFYLSHVKPGQRINICKILKSNNDYAIQAIMSIPDFKLYLNEQFLVAYGSDPALAVLPDMFYQSLQKDIHPFHADKFTLQAIETVFNDLYDLIIYKRKCVSHFESVEDYAPLIAQYFMYAPNYELNFCDWFLLSACMRSIKTVRWEMIFPEFDLPEPLQNLSPFGFDPQVYEQLLVITRKAALIEADPNSELNAYKLTVLFGSFEQAQLYLEHFKGRRRPVHDACIFGLPNAGVWDIESWRNLLINSEGGYYRKVFNFIPLAPVLERVFSNPLPSWKSARNHLDHHPHARFRTMTVASYYHWLVLDRMQNHPDYQGRLPAITVGSSRSVSSATRPVRMSKQDRKQQNALVWEALQAWMPQDMAFFAGRQGPPPLTEFFNRLEQQARFDKMTARALTGIVVSKLYHTRPIDPKYMDYAFECAAAGVSAQDFFKTLSIIERGPKQVSYIPKFSLDGSLIHHDEYVIETMSDIDPMIFLLGKKTACCQSINGHSRDCVLHGAKTPYGGFIRIMKKNTHNPWVAQSWVGLTSRNEIVFDSIEWNKWHDERIILALYELAATYILMKDQRICKVLFGKGGNTPQAHKYQSQNEEPARIIGYKDIGYDSINERFILAQQGYLNPALHHVLQSVPPVHYSCDMTDDGFVLATGKDTFVNEGKTRRGLSLNTLSRNAFFATRPQVHALLKANKANPLLEEGYYSKSAKGVRERIGEYFLTFKAIEAIWAMKKGQNPVYQDFPCILVDNDSVRVSDYLRDNPLKSEGRVAIGFVDDIHATAAYIECIDGCLYGQIVDSEPGDLDDSLLAQAIRQALPGITLYINTERLKVDYYSCATFMIKSLMFFAKQGHTLWEYAKQGRLPPALLKMAQRIDFSKLDAADLNQIVSTHKKQSLQQYVDQHECTFVNKSWNGAAIRAKYRWLARLAETQNDSVCASSSTTHIARMNLL</sequence>
<feature type="region of interest" description="Disordered" evidence="1">
    <location>
        <begin position="1"/>
        <end position="23"/>
    </location>
</feature>
<dbReference type="Gene3D" id="1.25.40.20">
    <property type="entry name" value="Ankyrin repeat-containing domain"/>
    <property type="match status" value="1"/>
</dbReference>
<dbReference type="SUPFAM" id="SSF48403">
    <property type="entry name" value="Ankyrin repeat"/>
    <property type="match status" value="1"/>
</dbReference>
<name>A0A0W1AF55_9GAMM</name>
<dbReference type="Proteomes" id="UP000054662">
    <property type="component" value="Unassembled WGS sequence"/>
</dbReference>
<organism evidence="2 3">
    <name type="scientific">Legionella worsleiensis</name>
    <dbReference type="NCBI Taxonomy" id="45076"/>
    <lineage>
        <taxon>Bacteria</taxon>
        <taxon>Pseudomonadati</taxon>
        <taxon>Pseudomonadota</taxon>
        <taxon>Gammaproteobacteria</taxon>
        <taxon>Legionellales</taxon>
        <taxon>Legionellaceae</taxon>
        <taxon>Legionella</taxon>
    </lineage>
</organism>
<gene>
    <name evidence="2" type="ORF">Lwor_1476</name>
</gene>
<comment type="caution">
    <text evidence="2">The sequence shown here is derived from an EMBL/GenBank/DDBJ whole genome shotgun (WGS) entry which is preliminary data.</text>
</comment>
<dbReference type="OrthoDB" id="5650937at2"/>